<keyword evidence="2" id="KW-1185">Reference proteome</keyword>
<dbReference type="EMBL" id="CP016379">
    <property type="protein sequence ID" value="AZR74213.1"/>
    <property type="molecule type" value="Genomic_DNA"/>
</dbReference>
<evidence type="ECO:0000313" key="2">
    <source>
        <dbReference type="Proteomes" id="UP000267250"/>
    </source>
</evidence>
<protein>
    <recommendedName>
        <fullName evidence="3">DUF3800 domain-containing protein</fullName>
    </recommendedName>
</protein>
<gene>
    <name evidence="1" type="ORF">BBF96_12880</name>
</gene>
<organism evidence="1 2">
    <name type="scientific">Anoxybacter fermentans</name>
    <dbReference type="NCBI Taxonomy" id="1323375"/>
    <lineage>
        <taxon>Bacteria</taxon>
        <taxon>Bacillati</taxon>
        <taxon>Bacillota</taxon>
        <taxon>Clostridia</taxon>
        <taxon>Halanaerobiales</taxon>
        <taxon>Anoxybacter</taxon>
    </lineage>
</organism>
<dbReference type="Proteomes" id="UP000267250">
    <property type="component" value="Chromosome"/>
</dbReference>
<sequence length="109" mass="13286">MYISYFDETEDDGFPNYSSKLFILTSIYMESNSWKSNFKEIIEFRRELKRLFNFPVKLEFHTKQFLCDKNPYRNFNWTPEQKVKILHKLFDLISTLDLKVINVCINKKI</sequence>
<dbReference type="AlphaFoldDB" id="A0A3S9T0U3"/>
<reference evidence="1 2" key="1">
    <citation type="submission" date="2016-07" db="EMBL/GenBank/DDBJ databases">
        <title>Genome and transcriptome analysis of iron-reducing fermentative bacteria Anoxybacter fermentans.</title>
        <authorList>
            <person name="Zeng X."/>
            <person name="Shao Z."/>
        </authorList>
    </citation>
    <scope>NUCLEOTIDE SEQUENCE [LARGE SCALE GENOMIC DNA]</scope>
    <source>
        <strain evidence="1 2">DY22613</strain>
    </source>
</reference>
<dbReference type="Pfam" id="PF12686">
    <property type="entry name" value="DUF3800"/>
    <property type="match status" value="1"/>
</dbReference>
<evidence type="ECO:0008006" key="3">
    <source>
        <dbReference type="Google" id="ProtNLM"/>
    </source>
</evidence>
<dbReference type="InterPro" id="IPR024524">
    <property type="entry name" value="DUF3800"/>
</dbReference>
<name>A0A3S9T0U3_9FIRM</name>
<accession>A0A3S9T0U3</accession>
<dbReference type="KEGG" id="aft:BBF96_12880"/>
<evidence type="ECO:0000313" key="1">
    <source>
        <dbReference type="EMBL" id="AZR74213.1"/>
    </source>
</evidence>
<dbReference type="RefSeq" id="WP_164731065.1">
    <property type="nucleotide sequence ID" value="NZ_CP016379.1"/>
</dbReference>
<proteinExistence type="predicted"/>